<evidence type="ECO:0000313" key="2">
    <source>
        <dbReference type="Proteomes" id="UP000004520"/>
    </source>
</evidence>
<accession>F5P1B4</accession>
<dbReference type="Proteomes" id="UP000004520">
    <property type="component" value="Unassembled WGS sequence"/>
</dbReference>
<sequence length="50" mass="5696">MNHQEYSLPPLRQSLFFLGLRNLTLLERRINDAGSPTRATVMARNQALLA</sequence>
<dbReference type="AlphaFoldDB" id="F5P1B4"/>
<organism evidence="1 2">
    <name type="scientific">Shigella flexneri K-227</name>
    <dbReference type="NCBI Taxonomy" id="766147"/>
    <lineage>
        <taxon>Bacteria</taxon>
        <taxon>Pseudomonadati</taxon>
        <taxon>Pseudomonadota</taxon>
        <taxon>Gammaproteobacteria</taxon>
        <taxon>Enterobacterales</taxon>
        <taxon>Enterobacteriaceae</taxon>
        <taxon>Shigella</taxon>
    </lineage>
</organism>
<evidence type="ECO:0000313" key="1">
    <source>
        <dbReference type="EMBL" id="EGK33332.1"/>
    </source>
</evidence>
<protein>
    <submittedName>
        <fullName evidence="1">Uncharacterized protein</fullName>
    </submittedName>
</protein>
<gene>
    <name evidence="1" type="ORF">SFK227_4271</name>
</gene>
<comment type="caution">
    <text evidence="1">The sequence shown here is derived from an EMBL/GenBank/DDBJ whole genome shotgun (WGS) entry which is preliminary data.</text>
</comment>
<name>F5P1B4_SHIFL</name>
<reference evidence="1 2" key="1">
    <citation type="submission" date="2011-04" db="EMBL/GenBank/DDBJ databases">
        <authorList>
            <person name="Rasko D."/>
            <person name="Redman J."/>
            <person name="Daugherty S.C."/>
            <person name="Tallon L."/>
            <person name="Sadzewicz L."/>
            <person name="Jones K."/>
            <person name="Santana-Cruz I."/>
            <person name="Liu X."/>
        </authorList>
    </citation>
    <scope>NUCLEOTIDE SEQUENCE [LARGE SCALE GENOMIC DNA]</scope>
    <source>
        <strain evidence="1 2">K-227</strain>
    </source>
</reference>
<proteinExistence type="predicted"/>
<dbReference type="EMBL" id="AFGY01000057">
    <property type="protein sequence ID" value="EGK33332.1"/>
    <property type="molecule type" value="Genomic_DNA"/>
</dbReference>